<reference evidence="1 2" key="1">
    <citation type="journal article" date="2016" name="Nat. Commun.">
        <title>Thousands of microbial genomes shed light on interconnected biogeochemical processes in an aquifer system.</title>
        <authorList>
            <person name="Anantharaman K."/>
            <person name="Brown C.T."/>
            <person name="Hug L.A."/>
            <person name="Sharon I."/>
            <person name="Castelle C.J."/>
            <person name="Probst A.J."/>
            <person name="Thomas B.C."/>
            <person name="Singh A."/>
            <person name="Wilkins M.J."/>
            <person name="Karaoz U."/>
            <person name="Brodie E.L."/>
            <person name="Williams K.H."/>
            <person name="Hubbard S.S."/>
            <person name="Banfield J.F."/>
        </authorList>
    </citation>
    <scope>NUCLEOTIDE SEQUENCE [LARGE SCALE GENOMIC DNA]</scope>
</reference>
<dbReference type="AlphaFoldDB" id="A0A1F5KK35"/>
<proteinExistence type="predicted"/>
<organism evidence="1 2">
    <name type="scientific">Candidatus Daviesbacteria bacterium RIFCSPHIGHO2_02_FULL_43_12</name>
    <dbReference type="NCBI Taxonomy" id="1797776"/>
    <lineage>
        <taxon>Bacteria</taxon>
        <taxon>Candidatus Daviesiibacteriota</taxon>
    </lineage>
</organism>
<sequence>MSNERSSGGRTDTNPPIDRAAERVLSIYILGNTLDPLPGPERVMWARHSLRSLTGPAGRQLAYSYRLLARSRFNGQLERVTPEGLRGEMIAYLEGYLSGGQRRP</sequence>
<comment type="caution">
    <text evidence="1">The sequence shown here is derived from an EMBL/GenBank/DDBJ whole genome shotgun (WGS) entry which is preliminary data.</text>
</comment>
<gene>
    <name evidence="1" type="ORF">A3D25_01750</name>
</gene>
<dbReference type="Proteomes" id="UP000177328">
    <property type="component" value="Unassembled WGS sequence"/>
</dbReference>
<protein>
    <submittedName>
        <fullName evidence="1">Uncharacterized protein</fullName>
    </submittedName>
</protein>
<name>A0A1F5KK35_9BACT</name>
<evidence type="ECO:0000313" key="2">
    <source>
        <dbReference type="Proteomes" id="UP000177328"/>
    </source>
</evidence>
<dbReference type="EMBL" id="MFDD01000002">
    <property type="protein sequence ID" value="OGE41234.1"/>
    <property type="molecule type" value="Genomic_DNA"/>
</dbReference>
<evidence type="ECO:0000313" key="1">
    <source>
        <dbReference type="EMBL" id="OGE41234.1"/>
    </source>
</evidence>
<accession>A0A1F5KK35</accession>